<dbReference type="NCBIfam" id="NF047619">
    <property type="entry name" value="NADase_discoid"/>
    <property type="match status" value="1"/>
</dbReference>
<dbReference type="EMBL" id="RBXR01000001">
    <property type="protein sequence ID" value="RKT73589.1"/>
    <property type="molecule type" value="Genomic_DNA"/>
</dbReference>
<sequence length="406" mass="43491">MIVCAQCGERNARGAEFCGSCGTYLEWERTPAAQPVPNQPQGRPGWNGPGHAAPHPRPAWNPPQPPPGWGGPGQSGSGRPVPPPGWGGPGRSGSGQPAPPHGPPPGWGGPGQSGSGPPVPPQGPPQGPPPQQPGAMQPTDERRTPPPPRPQYTERRQPQPGDLICGQCGEANPPTRKFCSRCGEKLADAQVVPEKWWRRLFPRREPAKAGTRHRRRGSVGRTVGRVLRWSVVVALLGGLGLYGLHGQFRGAVNGQATGLVRTVKDWFSNEAKPIRPNDVTANVASPGHEPKLAADNNTATYWSAPLEPTPPALVLEFDHKVDLAQALFLVGIPNAFQTAHRPDKVHLVYSNGKTQDLNLVDLPEPKAVKLEGAQGVEWVEVHVETVHRSLQGNEVAISEIELFTVE</sequence>
<dbReference type="AlphaFoldDB" id="A0A495XIK0"/>
<accession>A0A495XIK0</accession>
<name>A0A495XIK0_9PSEU</name>
<dbReference type="Proteomes" id="UP000272729">
    <property type="component" value="Unassembled WGS sequence"/>
</dbReference>
<dbReference type="InterPro" id="IPR008979">
    <property type="entry name" value="Galactose-bd-like_sf"/>
</dbReference>
<dbReference type="InterPro" id="IPR057561">
    <property type="entry name" value="NADase_transloc"/>
</dbReference>
<feature type="compositionally biased region" description="Pro residues" evidence="1">
    <location>
        <begin position="55"/>
        <end position="69"/>
    </location>
</feature>
<evidence type="ECO:0000313" key="2">
    <source>
        <dbReference type="EMBL" id="RKT73589.1"/>
    </source>
</evidence>
<organism evidence="2 3">
    <name type="scientific">Saccharothrix variisporea</name>
    <dbReference type="NCBI Taxonomy" id="543527"/>
    <lineage>
        <taxon>Bacteria</taxon>
        <taxon>Bacillati</taxon>
        <taxon>Actinomycetota</taxon>
        <taxon>Actinomycetes</taxon>
        <taxon>Pseudonocardiales</taxon>
        <taxon>Pseudonocardiaceae</taxon>
        <taxon>Saccharothrix</taxon>
    </lineage>
</organism>
<protein>
    <recommendedName>
        <fullName evidence="4">Zinc ribbon protein</fullName>
    </recommendedName>
</protein>
<evidence type="ECO:0000256" key="1">
    <source>
        <dbReference type="SAM" id="MobiDB-lite"/>
    </source>
</evidence>
<dbReference type="RefSeq" id="WP_147459428.1">
    <property type="nucleotide sequence ID" value="NZ_JBIUBA010000016.1"/>
</dbReference>
<reference evidence="2 3" key="1">
    <citation type="submission" date="2018-10" db="EMBL/GenBank/DDBJ databases">
        <title>Sequencing the genomes of 1000 actinobacteria strains.</title>
        <authorList>
            <person name="Klenk H.-P."/>
        </authorList>
    </citation>
    <scope>NUCLEOTIDE SEQUENCE [LARGE SCALE GENOMIC DNA]</scope>
    <source>
        <strain evidence="2 3">DSM 43911</strain>
    </source>
</reference>
<feature type="compositionally biased region" description="Pro residues" evidence="1">
    <location>
        <begin position="97"/>
        <end position="107"/>
    </location>
</feature>
<feature type="compositionally biased region" description="Pro residues" evidence="1">
    <location>
        <begin position="117"/>
        <end position="132"/>
    </location>
</feature>
<keyword evidence="3" id="KW-1185">Reference proteome</keyword>
<proteinExistence type="predicted"/>
<dbReference type="OrthoDB" id="3808044at2"/>
<comment type="caution">
    <text evidence="2">The sequence shown here is derived from an EMBL/GenBank/DDBJ whole genome shotgun (WGS) entry which is preliminary data.</text>
</comment>
<gene>
    <name evidence="2" type="ORF">DFJ66_6926</name>
</gene>
<evidence type="ECO:0008006" key="4">
    <source>
        <dbReference type="Google" id="ProtNLM"/>
    </source>
</evidence>
<evidence type="ECO:0000313" key="3">
    <source>
        <dbReference type="Proteomes" id="UP000272729"/>
    </source>
</evidence>
<feature type="region of interest" description="Disordered" evidence="1">
    <location>
        <begin position="32"/>
        <end position="168"/>
    </location>
</feature>
<dbReference type="SUPFAM" id="SSF49785">
    <property type="entry name" value="Galactose-binding domain-like"/>
    <property type="match status" value="1"/>
</dbReference>